<accession>A0ABZ3HA30</accession>
<keyword evidence="2" id="KW-1185">Reference proteome</keyword>
<dbReference type="Proteomes" id="UP001447842">
    <property type="component" value="Chromosome"/>
</dbReference>
<proteinExistence type="predicted"/>
<evidence type="ECO:0000313" key="2">
    <source>
        <dbReference type="Proteomes" id="UP001447842"/>
    </source>
</evidence>
<sequence length="335" mass="38661">MTPFLLPPKVRCSDGEMRRVGFELEYSGPELESCARIVSEITGGEITEINPWHYTIGPTPWGDFSLTLDFQFLIRSGLQEWLHNAGFDEAMEQDEIDAIEYFIGSFSASLVPFELTTPPLPLNALDLVETLKDALRGAGALGTTANPLYVFGFHINPEAPDLSAATLLAYLRAYLVLYDLLAEEIRPVFTRRLSFYIDPFPSDYIRKVLHPAYRPTMEGFTDDYLEANPTRNRALDLLPLLAWNDLGRVRRALPTEKISPRPAFHFRLPNSRVDEAGWHTADAWNSWLHVERLAEDTETLLSLAYARYRMMNSFFYRFRKKQWIKRIRQWAEKFE</sequence>
<organism evidence="1 2">
    <name type="scientific">Sulfurimonas diazotrophicus</name>
    <dbReference type="NCBI Taxonomy" id="3131939"/>
    <lineage>
        <taxon>Bacteria</taxon>
        <taxon>Pseudomonadati</taxon>
        <taxon>Campylobacterota</taxon>
        <taxon>Epsilonproteobacteria</taxon>
        <taxon>Campylobacterales</taxon>
        <taxon>Sulfurimonadaceae</taxon>
        <taxon>Sulfurimonas</taxon>
    </lineage>
</organism>
<dbReference type="InterPro" id="IPR022025">
    <property type="entry name" value="Amidoligase_2"/>
</dbReference>
<dbReference type="RefSeq" id="WP_345972871.1">
    <property type="nucleotide sequence ID" value="NZ_CP147920.1"/>
</dbReference>
<protein>
    <submittedName>
        <fullName evidence="1">Amidoligase family protein</fullName>
    </submittedName>
</protein>
<name>A0ABZ3HA30_9BACT</name>
<dbReference type="EMBL" id="CP147920">
    <property type="protein sequence ID" value="XAU15380.1"/>
    <property type="molecule type" value="Genomic_DNA"/>
</dbReference>
<reference evidence="1 2" key="1">
    <citation type="submission" date="2024-03" db="EMBL/GenBank/DDBJ databases">
        <title>Sulfurimonas sp. HSL3-1.</title>
        <authorList>
            <person name="Wang S."/>
        </authorList>
    </citation>
    <scope>NUCLEOTIDE SEQUENCE [LARGE SCALE GENOMIC DNA]</scope>
    <source>
        <strain evidence="1 2">HSL3-1</strain>
    </source>
</reference>
<dbReference type="Pfam" id="PF12224">
    <property type="entry name" value="Amidoligase_2"/>
    <property type="match status" value="1"/>
</dbReference>
<evidence type="ECO:0000313" key="1">
    <source>
        <dbReference type="EMBL" id="XAU15380.1"/>
    </source>
</evidence>
<gene>
    <name evidence="1" type="ORF">WCY31_01465</name>
</gene>